<dbReference type="EMBL" id="MDYQ01000234">
    <property type="protein sequence ID" value="PRP78243.1"/>
    <property type="molecule type" value="Genomic_DNA"/>
</dbReference>
<protein>
    <submittedName>
        <fullName evidence="1">Uncharacterized protein</fullName>
    </submittedName>
</protein>
<accession>A0A2P6N2S6</accession>
<gene>
    <name evidence="1" type="ORF">PROFUN_13853</name>
</gene>
<dbReference type="AlphaFoldDB" id="A0A2P6N2S6"/>
<proteinExistence type="predicted"/>
<dbReference type="InParanoid" id="A0A2P6N2S6"/>
<name>A0A2P6N2S6_9EUKA</name>
<keyword evidence="2" id="KW-1185">Reference proteome</keyword>
<evidence type="ECO:0000313" key="1">
    <source>
        <dbReference type="EMBL" id="PRP78243.1"/>
    </source>
</evidence>
<dbReference type="Proteomes" id="UP000241769">
    <property type="component" value="Unassembled WGS sequence"/>
</dbReference>
<evidence type="ECO:0000313" key="2">
    <source>
        <dbReference type="Proteomes" id="UP000241769"/>
    </source>
</evidence>
<comment type="caution">
    <text evidence="1">The sequence shown here is derived from an EMBL/GenBank/DDBJ whole genome shotgun (WGS) entry which is preliminary data.</text>
</comment>
<organism evidence="1 2">
    <name type="scientific">Planoprotostelium fungivorum</name>
    <dbReference type="NCBI Taxonomy" id="1890364"/>
    <lineage>
        <taxon>Eukaryota</taxon>
        <taxon>Amoebozoa</taxon>
        <taxon>Evosea</taxon>
        <taxon>Variosea</taxon>
        <taxon>Cavosteliida</taxon>
        <taxon>Cavosteliaceae</taxon>
        <taxon>Planoprotostelium</taxon>
    </lineage>
</organism>
<sequence>MFYSELLVYSFSISTSSSVTSPEFSAACRILLLILFLASAYLALCASAGQHTCLLTLGWPRCRTASLASRNKWKGRKTKTRSTGDLILEKTPKKRTHHLIVLEISSERLLKFKHQHYVSAVDPQSHHAPAPCALPPPAHVPTPSIQTTTIEGFPEHRVTHNIPVISWSWPDGMFYTLIKRSTGIAVDAFVGSDGIHVIYSWTPTEDEISQLAFDLKCHTSYLPNIVNTWKVEKVITPPVEIGNSVDIVSDIESFIVFRVPLRAANRIQLMK</sequence>
<reference evidence="1 2" key="1">
    <citation type="journal article" date="2018" name="Genome Biol. Evol.">
        <title>Multiple Roots of Fruiting Body Formation in Amoebozoa.</title>
        <authorList>
            <person name="Hillmann F."/>
            <person name="Forbes G."/>
            <person name="Novohradska S."/>
            <person name="Ferling I."/>
            <person name="Riege K."/>
            <person name="Groth M."/>
            <person name="Westermann M."/>
            <person name="Marz M."/>
            <person name="Spaller T."/>
            <person name="Winckler T."/>
            <person name="Schaap P."/>
            <person name="Glockner G."/>
        </authorList>
    </citation>
    <scope>NUCLEOTIDE SEQUENCE [LARGE SCALE GENOMIC DNA]</scope>
    <source>
        <strain evidence="1 2">Jena</strain>
    </source>
</reference>